<dbReference type="GO" id="GO:0003735">
    <property type="term" value="F:structural constituent of ribosome"/>
    <property type="evidence" value="ECO:0007669"/>
    <property type="project" value="InterPro"/>
</dbReference>
<name>A0AAW2FM43_9HYME</name>
<dbReference type="InterPro" id="IPR038657">
    <property type="entry name" value="Ribosomal_bL19_sf"/>
</dbReference>
<keyword evidence="5" id="KW-0496">Mitochondrion</keyword>
<keyword evidence="11" id="KW-1185">Reference proteome</keyword>
<evidence type="ECO:0000256" key="9">
    <source>
        <dbReference type="SAM" id="MobiDB-lite"/>
    </source>
</evidence>
<feature type="region of interest" description="Disordered" evidence="9">
    <location>
        <begin position="29"/>
        <end position="50"/>
    </location>
</feature>
<dbReference type="Pfam" id="PF01245">
    <property type="entry name" value="Ribosomal_L19"/>
    <property type="match status" value="1"/>
</dbReference>
<evidence type="ECO:0000256" key="5">
    <source>
        <dbReference type="ARBA" id="ARBA00023128"/>
    </source>
</evidence>
<proteinExistence type="inferred from homology"/>
<keyword evidence="3" id="KW-0809">Transit peptide</keyword>
<dbReference type="FunFam" id="2.30.30.790:FF:000002">
    <property type="entry name" value="39S ribosomal protein L19, mitochondrial"/>
    <property type="match status" value="1"/>
</dbReference>
<dbReference type="InterPro" id="IPR001857">
    <property type="entry name" value="Ribosomal_bL19"/>
</dbReference>
<feature type="compositionally biased region" description="Polar residues" evidence="9">
    <location>
        <begin position="29"/>
        <end position="48"/>
    </location>
</feature>
<evidence type="ECO:0000313" key="10">
    <source>
        <dbReference type="EMBL" id="KAL0115456.1"/>
    </source>
</evidence>
<evidence type="ECO:0000313" key="11">
    <source>
        <dbReference type="Proteomes" id="UP001430953"/>
    </source>
</evidence>
<dbReference type="GO" id="GO:0005762">
    <property type="term" value="C:mitochondrial large ribosomal subunit"/>
    <property type="evidence" value="ECO:0007669"/>
    <property type="project" value="TreeGrafter"/>
</dbReference>
<dbReference type="InterPro" id="IPR008991">
    <property type="entry name" value="Translation_prot_SH3-like_sf"/>
</dbReference>
<dbReference type="AlphaFoldDB" id="A0AAW2FM43"/>
<dbReference type="SUPFAM" id="SSF50104">
    <property type="entry name" value="Translation proteins SH3-like domain"/>
    <property type="match status" value="1"/>
</dbReference>
<dbReference type="PANTHER" id="PTHR15680:SF9">
    <property type="entry name" value="LARGE RIBOSOMAL SUBUNIT PROTEIN BL19M"/>
    <property type="match status" value="1"/>
</dbReference>
<evidence type="ECO:0000256" key="2">
    <source>
        <dbReference type="ARBA" id="ARBA00005781"/>
    </source>
</evidence>
<reference evidence="10 11" key="1">
    <citation type="submission" date="2023-03" db="EMBL/GenBank/DDBJ databases">
        <title>High recombination rates correlate with genetic variation in Cardiocondyla obscurior ants.</title>
        <authorList>
            <person name="Errbii M."/>
        </authorList>
    </citation>
    <scope>NUCLEOTIDE SEQUENCE [LARGE SCALE GENOMIC DNA]</scope>
    <source>
        <strain evidence="10">Alpha-2009</strain>
        <tissue evidence="10">Whole body</tissue>
    </source>
</reference>
<accession>A0AAW2FM43</accession>
<comment type="caution">
    <text evidence="10">The sequence shown here is derived from an EMBL/GenBank/DDBJ whole genome shotgun (WGS) entry which is preliminary data.</text>
</comment>
<dbReference type="EMBL" id="JADYXP020000010">
    <property type="protein sequence ID" value="KAL0115456.1"/>
    <property type="molecule type" value="Genomic_DNA"/>
</dbReference>
<comment type="similarity">
    <text evidence="2">Belongs to the bacterial ribosomal protein bL19 family.</text>
</comment>
<evidence type="ECO:0000256" key="1">
    <source>
        <dbReference type="ARBA" id="ARBA00004173"/>
    </source>
</evidence>
<protein>
    <recommendedName>
        <fullName evidence="7">Large ribosomal subunit protein bL19m</fullName>
    </recommendedName>
    <alternativeName>
        <fullName evidence="8">39S ribosomal protein L19, mitochondrial</fullName>
    </alternativeName>
</protein>
<keyword evidence="6" id="KW-0687">Ribonucleoprotein</keyword>
<dbReference type="GO" id="GO:0006412">
    <property type="term" value="P:translation"/>
    <property type="evidence" value="ECO:0007669"/>
    <property type="project" value="InterPro"/>
</dbReference>
<dbReference type="Gene3D" id="2.30.30.790">
    <property type="match status" value="1"/>
</dbReference>
<organism evidence="10 11">
    <name type="scientific">Cardiocondyla obscurior</name>
    <dbReference type="NCBI Taxonomy" id="286306"/>
    <lineage>
        <taxon>Eukaryota</taxon>
        <taxon>Metazoa</taxon>
        <taxon>Ecdysozoa</taxon>
        <taxon>Arthropoda</taxon>
        <taxon>Hexapoda</taxon>
        <taxon>Insecta</taxon>
        <taxon>Pterygota</taxon>
        <taxon>Neoptera</taxon>
        <taxon>Endopterygota</taxon>
        <taxon>Hymenoptera</taxon>
        <taxon>Apocrita</taxon>
        <taxon>Aculeata</taxon>
        <taxon>Formicoidea</taxon>
        <taxon>Formicidae</taxon>
        <taxon>Myrmicinae</taxon>
        <taxon>Cardiocondyla</taxon>
    </lineage>
</organism>
<dbReference type="PANTHER" id="PTHR15680">
    <property type="entry name" value="RIBOSOMAL PROTEIN L19"/>
    <property type="match status" value="1"/>
</dbReference>
<evidence type="ECO:0000256" key="3">
    <source>
        <dbReference type="ARBA" id="ARBA00022946"/>
    </source>
</evidence>
<comment type="subcellular location">
    <subcellularLocation>
        <location evidence="1">Mitochondrion</location>
    </subcellularLocation>
</comment>
<sequence length="302" mass="35329">MVVISRIFSRGCGGLQAVKTLRHAVRGNSSMPTQDLVQESQSDAQQNTERQKEILGRYRFTYPEFLPDPDPKYRNALREKLERMDMLARRTHIAIPEFYVGSILAVTYSEPHAPKKVNKFVGICIERGGTGLRATCLLRNVVDNQGIEIIFELYDPAIHTIECIRLEKRLDPHLRYLRDAPAEYSTFPFDMEREYLPEGASVPVNKIKIKLNPRPWLEKWEQQEMKGISELESLSSEKRLKKAQAVAKPWEKYDLMKKYRETIPQEDQNEIFNEVYAKLHEMEIARRRQKHKRVFVRPKKTG</sequence>
<evidence type="ECO:0000256" key="8">
    <source>
        <dbReference type="ARBA" id="ARBA00035359"/>
    </source>
</evidence>
<evidence type="ECO:0000256" key="7">
    <source>
        <dbReference type="ARBA" id="ARBA00035288"/>
    </source>
</evidence>
<keyword evidence="4" id="KW-0689">Ribosomal protein</keyword>
<dbReference type="Proteomes" id="UP001430953">
    <property type="component" value="Unassembled WGS sequence"/>
</dbReference>
<gene>
    <name evidence="10" type="ORF">PUN28_010766</name>
</gene>
<evidence type="ECO:0000256" key="6">
    <source>
        <dbReference type="ARBA" id="ARBA00023274"/>
    </source>
</evidence>
<evidence type="ECO:0000256" key="4">
    <source>
        <dbReference type="ARBA" id="ARBA00022980"/>
    </source>
</evidence>